<dbReference type="STRING" id="661478.OP10G_0122"/>
<dbReference type="Gene3D" id="3.20.20.80">
    <property type="entry name" value="Glycosidases"/>
    <property type="match status" value="1"/>
</dbReference>
<dbReference type="AlphaFoldDB" id="A0A068NL44"/>
<dbReference type="Gene3D" id="2.60.120.260">
    <property type="entry name" value="Galactose-binding domain-like"/>
    <property type="match status" value="1"/>
</dbReference>
<dbReference type="HOGENOM" id="CLU_574532_0_0_0"/>
<dbReference type="RefSeq" id="WP_025227833.1">
    <property type="nucleotide sequence ID" value="NZ_CP007139.1"/>
</dbReference>
<gene>
    <name evidence="3" type="ORF">OP10G_0122</name>
</gene>
<evidence type="ECO:0000313" key="3">
    <source>
        <dbReference type="EMBL" id="AIE83490.1"/>
    </source>
</evidence>
<evidence type="ECO:0000256" key="1">
    <source>
        <dbReference type="SAM" id="SignalP"/>
    </source>
</evidence>
<keyword evidence="3" id="KW-0378">Hydrolase</keyword>
<name>A0A068NL44_FIMGI</name>
<dbReference type="InterPro" id="IPR049475">
    <property type="entry name" value="Mann_GBD_bact"/>
</dbReference>
<organism evidence="3 4">
    <name type="scientific">Fimbriimonas ginsengisoli Gsoil 348</name>
    <dbReference type="NCBI Taxonomy" id="661478"/>
    <lineage>
        <taxon>Bacteria</taxon>
        <taxon>Bacillati</taxon>
        <taxon>Armatimonadota</taxon>
        <taxon>Fimbriimonadia</taxon>
        <taxon>Fimbriimonadales</taxon>
        <taxon>Fimbriimonadaceae</taxon>
        <taxon>Fimbriimonas</taxon>
    </lineage>
</organism>
<dbReference type="Pfam" id="PF21253">
    <property type="entry name" value="Mann_GBD_bact"/>
    <property type="match status" value="1"/>
</dbReference>
<dbReference type="eggNOG" id="COG3934">
    <property type="taxonomic scope" value="Bacteria"/>
</dbReference>
<dbReference type="KEGG" id="fgi:OP10G_0122"/>
<sequence length="501" mass="54778">MTAFWKVIRVTVALGATLLTAWGATPRLTPRPTTVNLLKVNGVPAYVHGANLAWLDAAYDHDIGINAQHPSWGCAYNSTHMASYIQDMRSMNLGVMRLWLMENWQGVTFDANGYATGLDSTFLTNLDNIVATASSKGMSLYLTLLSFDYDDVATIKNVRTDATAQQRFLDNVVGPLVLRYKGNNTIFSYDIMNESNLGVPNTGTDWPSMRTLIAAVATKIHTVDPGRQVSCSCQWMGWITNGTYSGLGLDYYDYHEYNDSPNLPTVASLALDKPIILGEYGPVTNSDTAQNNAASAFITQARDRGWSGALSWFYDYPGSTNMHRFLYSNGTWRPICYTLQSFNPNGSPVIVKYDFENTISGWTGTNIVGGPWSVTEQHANGAYTLKSDVTLANNASYVQARVFDDNYSGKVTLRARVRRAAWGTYGAGGMTAKLYIKTGSGWTWYDGGAVSINSTGWTTLSLNLTGVANLTNVREVGIQFLTGASGFSGGSSVYVDYLTLE</sequence>
<dbReference type="InterPro" id="IPR008979">
    <property type="entry name" value="Galactose-bd-like_sf"/>
</dbReference>
<feature type="domain" description="Mannanase galactose-binding" evidence="2">
    <location>
        <begin position="353"/>
        <end position="496"/>
    </location>
</feature>
<dbReference type="SUPFAM" id="SSF51445">
    <property type="entry name" value="(Trans)glycosidases"/>
    <property type="match status" value="1"/>
</dbReference>
<dbReference type="OrthoDB" id="220114at2"/>
<dbReference type="InterPro" id="IPR017853">
    <property type="entry name" value="GH"/>
</dbReference>
<feature type="chain" id="PRO_5001654068" evidence="1">
    <location>
        <begin position="24"/>
        <end position="501"/>
    </location>
</feature>
<feature type="signal peptide" evidence="1">
    <location>
        <begin position="1"/>
        <end position="23"/>
    </location>
</feature>
<dbReference type="SUPFAM" id="SSF49785">
    <property type="entry name" value="Galactose-binding domain-like"/>
    <property type="match status" value="1"/>
</dbReference>
<accession>A0A068NL44</accession>
<evidence type="ECO:0000259" key="2">
    <source>
        <dbReference type="Pfam" id="PF21253"/>
    </source>
</evidence>
<dbReference type="GO" id="GO:0016787">
    <property type="term" value="F:hydrolase activity"/>
    <property type="evidence" value="ECO:0007669"/>
    <property type="project" value="UniProtKB-KW"/>
</dbReference>
<proteinExistence type="predicted"/>
<keyword evidence="4" id="KW-1185">Reference proteome</keyword>
<dbReference type="EMBL" id="CP007139">
    <property type="protein sequence ID" value="AIE83490.1"/>
    <property type="molecule type" value="Genomic_DNA"/>
</dbReference>
<protein>
    <submittedName>
        <fullName evidence="3">Glycoside hydrolase family protein</fullName>
    </submittedName>
</protein>
<reference evidence="3 4" key="1">
    <citation type="journal article" date="2014" name="PLoS ONE">
        <title>The first complete genome sequence of the class fimbriimonadia in the phylum armatimonadetes.</title>
        <authorList>
            <person name="Hu Z.Y."/>
            <person name="Wang Y.Z."/>
            <person name="Im W.T."/>
            <person name="Wang S.Y."/>
            <person name="Zhao G.P."/>
            <person name="Zheng H.J."/>
            <person name="Quan Z.X."/>
        </authorList>
    </citation>
    <scope>NUCLEOTIDE SEQUENCE [LARGE SCALE GENOMIC DNA]</scope>
    <source>
        <strain evidence="3">Gsoil 348</strain>
    </source>
</reference>
<evidence type="ECO:0000313" key="4">
    <source>
        <dbReference type="Proteomes" id="UP000027982"/>
    </source>
</evidence>
<keyword evidence="1" id="KW-0732">Signal</keyword>
<dbReference type="eggNOG" id="COG4124">
    <property type="taxonomic scope" value="Bacteria"/>
</dbReference>
<dbReference type="Proteomes" id="UP000027982">
    <property type="component" value="Chromosome"/>
</dbReference>